<evidence type="ECO:0000313" key="6">
    <source>
        <dbReference type="Proteomes" id="UP001473063"/>
    </source>
</evidence>
<evidence type="ECO:0000256" key="3">
    <source>
        <dbReference type="ARBA" id="ARBA00023163"/>
    </source>
</evidence>
<dbReference type="InterPro" id="IPR003313">
    <property type="entry name" value="AraC-bd"/>
</dbReference>
<evidence type="ECO:0000313" key="5">
    <source>
        <dbReference type="EMBL" id="MEQ2371290.1"/>
    </source>
</evidence>
<dbReference type="SUPFAM" id="SSF46689">
    <property type="entry name" value="Homeodomain-like"/>
    <property type="match status" value="2"/>
</dbReference>
<dbReference type="InterPro" id="IPR009057">
    <property type="entry name" value="Homeodomain-like_sf"/>
</dbReference>
<dbReference type="Gene3D" id="2.60.120.10">
    <property type="entry name" value="Jelly Rolls"/>
    <property type="match status" value="1"/>
</dbReference>
<protein>
    <submittedName>
        <fullName evidence="5">AraC family transcriptional regulator</fullName>
    </submittedName>
</protein>
<evidence type="ECO:0000259" key="4">
    <source>
        <dbReference type="PROSITE" id="PS01124"/>
    </source>
</evidence>
<comment type="caution">
    <text evidence="5">The sequence shown here is derived from an EMBL/GenBank/DDBJ whole genome shotgun (WGS) entry which is preliminary data.</text>
</comment>
<proteinExistence type="predicted"/>
<dbReference type="Pfam" id="PF02311">
    <property type="entry name" value="AraC_binding"/>
    <property type="match status" value="1"/>
</dbReference>
<keyword evidence="2" id="KW-0238">DNA-binding</keyword>
<dbReference type="PROSITE" id="PS01124">
    <property type="entry name" value="HTH_ARAC_FAMILY_2"/>
    <property type="match status" value="1"/>
</dbReference>
<gene>
    <name evidence="5" type="ORF">WMO28_10115</name>
</gene>
<feature type="domain" description="HTH araC/xylS-type" evidence="4">
    <location>
        <begin position="203"/>
        <end position="301"/>
    </location>
</feature>
<dbReference type="InterPro" id="IPR011051">
    <property type="entry name" value="RmlC_Cupin_sf"/>
</dbReference>
<accession>A0ABV1BHM5</accession>
<organism evidence="5 6">
    <name type="scientific">Blautia aquisgranensis</name>
    <dbReference type="NCBI Taxonomy" id="3133153"/>
    <lineage>
        <taxon>Bacteria</taxon>
        <taxon>Bacillati</taxon>
        <taxon>Bacillota</taxon>
        <taxon>Clostridia</taxon>
        <taxon>Lachnospirales</taxon>
        <taxon>Lachnospiraceae</taxon>
        <taxon>Blautia</taxon>
    </lineage>
</organism>
<reference evidence="5 6" key="1">
    <citation type="submission" date="2024-03" db="EMBL/GenBank/DDBJ databases">
        <title>Human intestinal bacterial collection.</title>
        <authorList>
            <person name="Pauvert C."/>
            <person name="Hitch T.C.A."/>
            <person name="Clavel T."/>
        </authorList>
    </citation>
    <scope>NUCLEOTIDE SEQUENCE [LARGE SCALE GENOMIC DNA]</scope>
    <source>
        <strain evidence="5 6">CLA-JM-H16</strain>
    </source>
</reference>
<dbReference type="EMBL" id="JBBMEJ010000011">
    <property type="protein sequence ID" value="MEQ2371290.1"/>
    <property type="molecule type" value="Genomic_DNA"/>
</dbReference>
<evidence type="ECO:0000256" key="2">
    <source>
        <dbReference type="ARBA" id="ARBA00023125"/>
    </source>
</evidence>
<dbReference type="PANTHER" id="PTHR43280">
    <property type="entry name" value="ARAC-FAMILY TRANSCRIPTIONAL REGULATOR"/>
    <property type="match status" value="1"/>
</dbReference>
<sequence length="310" mass="36773">MEFQHELIIPNEGLPFKLFLFEGRNGNYVREKHWHTSIEIFTVMEGTLSFYIDEEEYPLEAGEFLIINSNEVHSIQAPVRNETIVLQIPLKQFEDYFTAQRFIRFRSETAGRNGKFRLSDELQSRDLHTRGAKQGETDSEELDRRMVSLIQELYRVYMERETGYEFRTRAVFYEILYLMVSRYRETEVQESELKNSRRLDALSKITTYMREHYKEDIKLSGLAAMFGYSDAYLSRMFRKYAKVNFKTYLQDIRMAYAYKELLNTDHTISSIALDNGFASSRAFSKEFVKRYGILPGKVERQIKQNVKKVL</sequence>
<keyword evidence="1" id="KW-0805">Transcription regulation</keyword>
<dbReference type="SUPFAM" id="SSF51182">
    <property type="entry name" value="RmlC-like cupins"/>
    <property type="match status" value="1"/>
</dbReference>
<evidence type="ECO:0000256" key="1">
    <source>
        <dbReference type="ARBA" id="ARBA00023015"/>
    </source>
</evidence>
<name>A0ABV1BHM5_9FIRM</name>
<dbReference type="CDD" id="cd02208">
    <property type="entry name" value="cupin_RmlC-like"/>
    <property type="match status" value="1"/>
</dbReference>
<dbReference type="InterPro" id="IPR014710">
    <property type="entry name" value="RmlC-like_jellyroll"/>
</dbReference>
<keyword evidence="6" id="KW-1185">Reference proteome</keyword>
<dbReference type="Gene3D" id="1.10.10.60">
    <property type="entry name" value="Homeodomain-like"/>
    <property type="match status" value="2"/>
</dbReference>
<dbReference type="SMART" id="SM00342">
    <property type="entry name" value="HTH_ARAC"/>
    <property type="match status" value="1"/>
</dbReference>
<dbReference type="RefSeq" id="WP_178642492.1">
    <property type="nucleotide sequence ID" value="NZ_JBBMEJ010000011.1"/>
</dbReference>
<dbReference type="Proteomes" id="UP001473063">
    <property type="component" value="Unassembled WGS sequence"/>
</dbReference>
<dbReference type="InterPro" id="IPR018060">
    <property type="entry name" value="HTH_AraC"/>
</dbReference>
<dbReference type="PANTHER" id="PTHR43280:SF2">
    <property type="entry name" value="HTH-TYPE TRANSCRIPTIONAL REGULATOR EXSA"/>
    <property type="match status" value="1"/>
</dbReference>
<keyword evidence="3" id="KW-0804">Transcription</keyword>
<dbReference type="Pfam" id="PF12833">
    <property type="entry name" value="HTH_18"/>
    <property type="match status" value="1"/>
</dbReference>